<dbReference type="Gene3D" id="3.40.50.1860">
    <property type="match status" value="2"/>
</dbReference>
<proteinExistence type="inferred from homology"/>
<evidence type="ECO:0000256" key="2">
    <source>
        <dbReference type="ARBA" id="ARBA00023235"/>
    </source>
</evidence>
<dbReference type="EC" id="5.1.1.13" evidence="3"/>
<reference evidence="3 4" key="1">
    <citation type="submission" date="2023-07" db="EMBL/GenBank/DDBJ databases">
        <title>Genomic Encyclopedia of Type Strains, Phase IV (KMG-IV): sequencing the most valuable type-strain genomes for metagenomic binning, comparative biology and taxonomic classification.</title>
        <authorList>
            <person name="Goeker M."/>
        </authorList>
    </citation>
    <scope>NUCLEOTIDE SEQUENCE [LARGE SCALE GENOMIC DNA]</scope>
    <source>
        <strain evidence="3 4">DSM 12751</strain>
    </source>
</reference>
<gene>
    <name evidence="3" type="ORF">J2S11_001246</name>
</gene>
<evidence type="ECO:0000313" key="3">
    <source>
        <dbReference type="EMBL" id="MDQ0165346.1"/>
    </source>
</evidence>
<evidence type="ECO:0000313" key="4">
    <source>
        <dbReference type="Proteomes" id="UP001235840"/>
    </source>
</evidence>
<dbReference type="GO" id="GO:0047689">
    <property type="term" value="F:aspartate racemase activity"/>
    <property type="evidence" value="ECO:0007669"/>
    <property type="project" value="UniProtKB-EC"/>
</dbReference>
<dbReference type="Proteomes" id="UP001235840">
    <property type="component" value="Unassembled WGS sequence"/>
</dbReference>
<dbReference type="SUPFAM" id="SSF53681">
    <property type="entry name" value="Aspartate/glutamate racemase"/>
    <property type="match status" value="2"/>
</dbReference>
<keyword evidence="4" id="KW-1185">Reference proteome</keyword>
<dbReference type="InterPro" id="IPR015942">
    <property type="entry name" value="Asp/Glu/hydantoin_racemase"/>
</dbReference>
<keyword evidence="2 3" id="KW-0413">Isomerase</keyword>
<dbReference type="PANTHER" id="PTHR21198:SF7">
    <property type="entry name" value="ASPARTATE-GLUTAMATE RACEMASE FAMILY"/>
    <property type="match status" value="1"/>
</dbReference>
<dbReference type="InterPro" id="IPR001920">
    <property type="entry name" value="Asp/Glu_race"/>
</dbReference>
<accession>A0ABT9VWH6</accession>
<evidence type="ECO:0000256" key="1">
    <source>
        <dbReference type="ARBA" id="ARBA00007847"/>
    </source>
</evidence>
<name>A0ABT9VWH6_9BACI</name>
<dbReference type="InterPro" id="IPR004380">
    <property type="entry name" value="Asp_race"/>
</dbReference>
<comment type="similarity">
    <text evidence="1">Belongs to the aspartate/glutamate racemases family.</text>
</comment>
<protein>
    <submittedName>
        <fullName evidence="3">Aspartate racemase</fullName>
        <ecNumber evidence="3">5.1.1.13</ecNumber>
    </submittedName>
</protein>
<comment type="caution">
    <text evidence="3">The sequence shown here is derived from an EMBL/GenBank/DDBJ whole genome shotgun (WGS) entry which is preliminary data.</text>
</comment>
<dbReference type="Pfam" id="PF01177">
    <property type="entry name" value="Asp_Glu_race"/>
    <property type="match status" value="1"/>
</dbReference>
<dbReference type="NCBIfam" id="TIGR00035">
    <property type="entry name" value="asp_race"/>
    <property type="match status" value="1"/>
</dbReference>
<dbReference type="EMBL" id="JAUSTY010000004">
    <property type="protein sequence ID" value="MDQ0165346.1"/>
    <property type="molecule type" value="Genomic_DNA"/>
</dbReference>
<dbReference type="RefSeq" id="WP_307392339.1">
    <property type="nucleotide sequence ID" value="NZ_BAAADK010000045.1"/>
</dbReference>
<dbReference type="PANTHER" id="PTHR21198">
    <property type="entry name" value="GLUTAMATE RACEMASE"/>
    <property type="match status" value="1"/>
</dbReference>
<organism evidence="3 4">
    <name type="scientific">Caldalkalibacillus horti</name>
    <dbReference type="NCBI Taxonomy" id="77523"/>
    <lineage>
        <taxon>Bacteria</taxon>
        <taxon>Bacillati</taxon>
        <taxon>Bacillota</taxon>
        <taxon>Bacilli</taxon>
        <taxon>Bacillales</taxon>
        <taxon>Bacillaceae</taxon>
        <taxon>Caldalkalibacillus</taxon>
    </lineage>
</organism>
<sequence>MSKVVGILGGMGPYATMDFVHKILINTPAKVDQDHLRLLLYNNPKIPSRMEAFQPGKESPVKELIHTAKALEKGGADFIMMPCHSAHYWIEEIRQAISIPFFSMVECVAEFFLSEQNADKEVLLLATETTIQSGQYQSIFVNLPLSLFIPKSSEQKKINDGIRLIKANPYQTEMVVNDLNEILLKYKNMGVRQVIGGCTEIPLIRSQLDQDIQFIDPTLLLALKAIKIAAER</sequence>